<comment type="similarity">
    <text evidence="2">Belongs to the diacylglycerol/lipid kinase family.</text>
</comment>
<keyword evidence="6" id="KW-0067">ATP-binding</keyword>
<proteinExistence type="inferred from homology"/>
<reference evidence="9 10" key="1">
    <citation type="journal article" date="2014" name="BMC Genomics">
        <title>Unusual genome complexity in Lactobacillus salivarius JCM1046.</title>
        <authorList>
            <person name="Raftis E.J."/>
            <person name="Forde B.M."/>
            <person name="Claesson M.J."/>
            <person name="O'Toole P.W."/>
        </authorList>
    </citation>
    <scope>NUCLEOTIDE SEQUENCE [LARGE SCALE GENOMIC DNA]</scope>
    <source>
        <strain evidence="9 10">JCM1046</strain>
    </source>
</reference>
<evidence type="ECO:0000256" key="6">
    <source>
        <dbReference type="ARBA" id="ARBA00022840"/>
    </source>
</evidence>
<keyword evidence="5" id="KW-0418">Kinase</keyword>
<dbReference type="PANTHER" id="PTHR12358">
    <property type="entry name" value="SPHINGOSINE KINASE"/>
    <property type="match status" value="1"/>
</dbReference>
<evidence type="ECO:0000256" key="2">
    <source>
        <dbReference type="ARBA" id="ARBA00005983"/>
    </source>
</evidence>
<dbReference type="Proteomes" id="UP000029488">
    <property type="component" value="Chromosome"/>
</dbReference>
<protein>
    <submittedName>
        <fullName evidence="9">Transcription regulator</fullName>
    </submittedName>
</protein>
<accession>A0A089QFM8</accession>
<keyword evidence="8" id="KW-1208">Phospholipid metabolism</keyword>
<dbReference type="Gene3D" id="2.60.200.40">
    <property type="match status" value="1"/>
</dbReference>
<dbReference type="EMBL" id="CP007646">
    <property type="protein sequence ID" value="AIR10643.1"/>
    <property type="molecule type" value="Genomic_DNA"/>
</dbReference>
<gene>
    <name evidence="9" type="ORF">LSJ_0965</name>
</gene>
<dbReference type="PANTHER" id="PTHR12358:SF54">
    <property type="entry name" value="SPHINGOSINE KINASE RELATED PROTEIN"/>
    <property type="match status" value="1"/>
</dbReference>
<dbReference type="NCBIfam" id="TIGR00147">
    <property type="entry name" value="YegS/Rv2252/BmrU family lipid kinase"/>
    <property type="match status" value="1"/>
</dbReference>
<dbReference type="InterPro" id="IPR017438">
    <property type="entry name" value="ATP-NAD_kinase_N"/>
</dbReference>
<keyword evidence="4" id="KW-0547">Nucleotide-binding</keyword>
<keyword evidence="7" id="KW-0444">Lipid biosynthesis</keyword>
<dbReference type="InterPro" id="IPR016064">
    <property type="entry name" value="NAD/diacylglycerol_kinase_sf"/>
</dbReference>
<sequence>MEYFVIVNEYAKNGNAKQTWQTIHSELVTQGVKFTYKKVNENAVEVAKNFTLDLAERKKSKIVVLVVGGNGTLVDVLNGIKQAQRFDLPIGLVPAGIENGFAKAIGLSLNPVVALKQVINTTDKIYYTIGTYQETLRNTQGYFLNNFGIGMDAFITSIYNRKKKRKFFRRGFLPFLTSSISAYYNQEPFSATVRVSDSYRFFKHVYIMNVANHPYFEGGVSLSPQANIKDKKLDLIVTENMNFIRFFMLIVSLYFHKQLNLKSFHRFKDDQIHLTIKSLEFLQIDGEEHGSQYFDIFFKTTSYPFWFNLSSVPFKERRKK</sequence>
<evidence type="ECO:0000256" key="1">
    <source>
        <dbReference type="ARBA" id="ARBA00001946"/>
    </source>
</evidence>
<evidence type="ECO:0000313" key="9">
    <source>
        <dbReference type="EMBL" id="AIR10643.1"/>
    </source>
</evidence>
<dbReference type="RefSeq" id="WP_044004915.1">
    <property type="nucleotide sequence ID" value="NZ_CP007646.1"/>
</dbReference>
<dbReference type="InterPro" id="IPR001206">
    <property type="entry name" value="Diacylglycerol_kinase_cat_dom"/>
</dbReference>
<dbReference type="Pfam" id="PF19279">
    <property type="entry name" value="YegS_C"/>
    <property type="match status" value="1"/>
</dbReference>
<dbReference type="PROSITE" id="PS50146">
    <property type="entry name" value="DAGK"/>
    <property type="match status" value="1"/>
</dbReference>
<evidence type="ECO:0000313" key="10">
    <source>
        <dbReference type="Proteomes" id="UP000029488"/>
    </source>
</evidence>
<evidence type="ECO:0000256" key="3">
    <source>
        <dbReference type="ARBA" id="ARBA00022679"/>
    </source>
</evidence>
<dbReference type="Gene3D" id="3.40.50.10330">
    <property type="entry name" value="Probable inorganic polyphosphate/atp-NAD kinase, domain 1"/>
    <property type="match status" value="1"/>
</dbReference>
<dbReference type="Pfam" id="PF00781">
    <property type="entry name" value="DAGK_cat"/>
    <property type="match status" value="1"/>
</dbReference>
<keyword evidence="3" id="KW-0808">Transferase</keyword>
<name>A0A089QFM8_9LACO</name>
<dbReference type="GO" id="GO:0008654">
    <property type="term" value="P:phospholipid biosynthetic process"/>
    <property type="evidence" value="ECO:0007669"/>
    <property type="project" value="UniProtKB-KW"/>
</dbReference>
<evidence type="ECO:0000256" key="7">
    <source>
        <dbReference type="ARBA" id="ARBA00023209"/>
    </source>
</evidence>
<evidence type="ECO:0000256" key="8">
    <source>
        <dbReference type="ARBA" id="ARBA00023264"/>
    </source>
</evidence>
<dbReference type="AlphaFoldDB" id="A0A089QFM8"/>
<dbReference type="InterPro" id="IPR050187">
    <property type="entry name" value="Lipid_Phosphate_FormReg"/>
</dbReference>
<evidence type="ECO:0000256" key="4">
    <source>
        <dbReference type="ARBA" id="ARBA00022741"/>
    </source>
</evidence>
<keyword evidence="7" id="KW-0594">Phospholipid biosynthesis</keyword>
<comment type="cofactor">
    <cofactor evidence="1">
        <name>Mg(2+)</name>
        <dbReference type="ChEBI" id="CHEBI:18420"/>
    </cofactor>
</comment>
<dbReference type="InterPro" id="IPR005218">
    <property type="entry name" value="Diacylglycerol/lipid_kinase"/>
</dbReference>
<dbReference type="InterPro" id="IPR045540">
    <property type="entry name" value="YegS/DAGK_C"/>
</dbReference>
<organism evidence="9 10">
    <name type="scientific">Ligilactobacillus salivarius</name>
    <dbReference type="NCBI Taxonomy" id="1624"/>
    <lineage>
        <taxon>Bacteria</taxon>
        <taxon>Bacillati</taxon>
        <taxon>Bacillota</taxon>
        <taxon>Bacilli</taxon>
        <taxon>Lactobacillales</taxon>
        <taxon>Lactobacillaceae</taxon>
        <taxon>Ligilactobacillus</taxon>
    </lineage>
</organism>
<dbReference type="SUPFAM" id="SSF111331">
    <property type="entry name" value="NAD kinase/diacylglycerol kinase-like"/>
    <property type="match status" value="1"/>
</dbReference>
<dbReference type="GO" id="GO:0005524">
    <property type="term" value="F:ATP binding"/>
    <property type="evidence" value="ECO:0007669"/>
    <property type="project" value="UniProtKB-KW"/>
</dbReference>
<keyword evidence="7" id="KW-0443">Lipid metabolism</keyword>
<dbReference type="GO" id="GO:0016301">
    <property type="term" value="F:kinase activity"/>
    <property type="evidence" value="ECO:0007669"/>
    <property type="project" value="UniProtKB-KW"/>
</dbReference>
<evidence type="ECO:0000256" key="5">
    <source>
        <dbReference type="ARBA" id="ARBA00022777"/>
    </source>
</evidence>
<dbReference type="KEGG" id="lsj:LSJ_0965"/>